<dbReference type="RefSeq" id="XP_035685706.1">
    <property type="nucleotide sequence ID" value="XM_035829813.1"/>
</dbReference>
<keyword evidence="1" id="KW-0175">Coiled coil</keyword>
<dbReference type="OrthoDB" id="10524291at2759"/>
<feature type="compositionally biased region" description="Basic and acidic residues" evidence="2">
    <location>
        <begin position="1610"/>
        <end position="1620"/>
    </location>
</feature>
<feature type="coiled-coil region" evidence="1">
    <location>
        <begin position="632"/>
        <end position="684"/>
    </location>
</feature>
<feature type="compositionally biased region" description="Polar residues" evidence="2">
    <location>
        <begin position="1705"/>
        <end position="1718"/>
    </location>
</feature>
<feature type="region of interest" description="Disordered" evidence="2">
    <location>
        <begin position="1992"/>
        <end position="2011"/>
    </location>
</feature>
<proteinExistence type="predicted"/>
<feature type="compositionally biased region" description="Basic and acidic residues" evidence="2">
    <location>
        <begin position="1502"/>
        <end position="1529"/>
    </location>
</feature>
<organism evidence="3 4">
    <name type="scientific">Branchiostoma floridae</name>
    <name type="common">Florida lancelet</name>
    <name type="synonym">Amphioxus</name>
    <dbReference type="NCBI Taxonomy" id="7739"/>
    <lineage>
        <taxon>Eukaryota</taxon>
        <taxon>Metazoa</taxon>
        <taxon>Chordata</taxon>
        <taxon>Cephalochordata</taxon>
        <taxon>Leptocardii</taxon>
        <taxon>Amphioxiformes</taxon>
        <taxon>Branchiostomatidae</taxon>
        <taxon>Branchiostoma</taxon>
    </lineage>
</organism>
<evidence type="ECO:0000313" key="3">
    <source>
        <dbReference type="Proteomes" id="UP000001554"/>
    </source>
</evidence>
<feature type="coiled-coil region" evidence="1">
    <location>
        <begin position="386"/>
        <end position="592"/>
    </location>
</feature>
<feature type="coiled-coil region" evidence="1">
    <location>
        <begin position="727"/>
        <end position="1093"/>
    </location>
</feature>
<dbReference type="KEGG" id="bfo:118422294"/>
<feature type="compositionally biased region" description="Low complexity" evidence="2">
    <location>
        <begin position="217"/>
        <end position="226"/>
    </location>
</feature>
<feature type="region of interest" description="Disordered" evidence="2">
    <location>
        <begin position="217"/>
        <end position="237"/>
    </location>
</feature>
<dbReference type="OMA" id="KEDHAAY"/>
<dbReference type="PANTHER" id="PTHR23159">
    <property type="entry name" value="CENTROSOMAL PROTEIN 2"/>
    <property type="match status" value="1"/>
</dbReference>
<accession>A0A9J7LMK2</accession>
<feature type="compositionally biased region" description="Basic and acidic residues" evidence="2">
    <location>
        <begin position="1592"/>
        <end position="1602"/>
    </location>
</feature>
<sequence length="2095" mass="234271">MIRDLSSPGETIKYRIIEREGVKASRSLTSSFSQEVSSVSTNISTGSSSKTSLYATSQAKQFEGAIAGSSAEKEGRELVTTLHEKIESQEERGVISGFKGTNISIGSSKTVLYVTSPDKQFEGAIAGSSAEKEGRESVTTIHEKTKIQESQEGRGVISGVKGITGAQNGAQSQISLPANGSASARFQSSSQSGIQASSFGKTESYGSVQTTFTSSAYTSSTSQSSTGAKTVSGQSTQVGVTREGLKAGVASGSLNSGQESERDIIRILQEENRQLKLKLASMGVGSTQGGGVSVSTTSASGQISWDEDFKALQGCSRDELIIKITHLLEERKTLKLQSEYVLISTQSLKETTETDGKYVATQGKVESGGAVQVNTEEKGTSLQAELDQVTQLYKQILAEKNQMAEELKRFKASQEQNEEMKTKIKTLEEEKVTLATLKSENNSLKTEKTKAEKEKLAKIEEMKGLQQKLTTLKLENENLQAQNVKIEKEKASLFVKKQTTETTTTVKVQGKQETHEKQMEEMKLKIKALEGEKAELLTAAKQTTKTKAGPVGNKDADIKKVREELTSLKTENKTLMMQKTKLEEEKGALMAEAQDNSMLQGEIDDLKFQLNSLISENTILTAEKTSAQKEGSTKAEEERKRLQRELDTLKNNNQSGDKKVQVELSSLKRENEVLKTQIAEFQGQQGTVAAGAQMNFKGDKKTTKQQSATFHTTSQVVTVTNTQQGDITSLRLENESLKNKNAMLERQRASLLAKEEKLTTLEGEMTRMQQELSTLHTDNASLKEDHAAYANTDVKKVRVELKALKSENDTLKTQKSKLQKETGSLQAEVRKNTTVLGEMEKVQSQVKSLVSEIEVLKAEKTKVMQQEAKKAEEETKKLQQELATLRNTDQESVIARMEAELTSLKLQRESLEAEKAKLERERNAATIKVEGMNRMEEELSSFQSEVRVLKKEKVANKQVDVKKLQKDLASLQAENKAMKTEKSKVEEERRRLVAETQKKMTTKVTTLEEQLTVLRSENEIFKEDTRKLKEKEAERMAEERKKLQEEMATMKITYQEQVAKTMQGKLDSVLLENESLKQDKAKLERERASMSREMAVEGGGAGFMVQTTSRREVQKTSESVSFRSEAKGLNEIEVIKKEMEGGRVTQGDKKIQVELSSLKRENEILKAQIAEIQGRQGTVAAGAQMNFKGDVKTTKQESTTFHTTSQVVAVTNTQQGDMTSLRLENESLKNKNTMLERQKASLLAKEEKLTTLEGEMTQMQQELSTLHTENASLKEDHAAYANTDVKKVRVELKALKSENDTLKKQKTKLQEETGNFLAEVQKNTTVLGEMEKVQSRVKSLVSENEVLKAEKTKVMQQETKKAEEQTKKLQRELATLRNTDQEAVIARMEGELSNLKLERESFKAEMDKVMRENNTLTIKVDGMKRMEEELSSAQSEVRVLKKEKVANKQVDVKKLQKDLASLKTEKSKVEEEKRRLVDETQKKMKMQATTLEEQLTVLRSENQDFKEENRKLKEKEAERMAEERKKLQEEMATTENHIPRASGQDNARKTRFCPVGKRKPETRQGKTGEGKSQPEWGNGCRRRRCKFCGPDNKQKGSAENKAENQSLRSEMSKLRREKETLLSQAQTITLTEVREVGNTQHTTIISESSSQVMGERQERETVDLSKEQEATDSTLERIKAEMSTLQTLLEEKDELHDADEAGVKQATTDSRTTGKGSDTASYIKEIDCSTELTLRNEKEKYETLVMGKWQVIDLQGRGPQRGNLYIIYIIINCETRFPVYRGGDQDAEEGDCRATRVQGNLQQALASKLEESSANVTRMQLLEMEVTQLYQVLLQHGVSKADVKIITSSAEGTEEAEDAMAATSLQVQTVEVTQKSKEVQSQTTKSAAKSSKLSRLEEEAAKMAQKRKKLQQELASLKTTYQEDGAAKTQQVHSHRSETVITQTTTAQGTVNTSLSMELEGEMSSLKTKLQDYEQLQTELAETKKELAKLMEEKHSKGNSKKAAKESQAAQEKMDMLQMQVKELSLQVKILSTSKADLDDTRKKLAQLQKENTSLSGQLGKMKAMEREVTIARSVIQQLKDDNEQMALKLKKSKK</sequence>
<evidence type="ECO:0000256" key="2">
    <source>
        <dbReference type="SAM" id="MobiDB-lite"/>
    </source>
</evidence>
<feature type="coiled-coil region" evidence="1">
    <location>
        <begin position="1893"/>
        <end position="1920"/>
    </location>
</feature>
<feature type="compositionally biased region" description="Polar residues" evidence="2">
    <location>
        <begin position="227"/>
        <end position="237"/>
    </location>
</feature>
<feature type="coiled-coil region" evidence="1">
    <location>
        <begin position="1148"/>
        <end position="1175"/>
    </location>
</feature>
<reference evidence="3" key="1">
    <citation type="journal article" date="2020" name="Nat. Ecol. Evol.">
        <title>Deeply conserved synteny resolves early events in vertebrate evolution.</title>
        <authorList>
            <person name="Simakov O."/>
            <person name="Marletaz F."/>
            <person name="Yue J.X."/>
            <person name="O'Connell B."/>
            <person name="Jenkins J."/>
            <person name="Brandt A."/>
            <person name="Calef R."/>
            <person name="Tung C.H."/>
            <person name="Huang T.K."/>
            <person name="Schmutz J."/>
            <person name="Satoh N."/>
            <person name="Yu J.K."/>
            <person name="Putnam N.H."/>
            <person name="Green R.E."/>
            <person name="Rokhsar D.S."/>
        </authorList>
    </citation>
    <scope>NUCLEOTIDE SEQUENCE [LARGE SCALE GENOMIC DNA]</scope>
    <source>
        <strain evidence="3">S238N-H82</strain>
    </source>
</reference>
<feature type="compositionally biased region" description="Basic and acidic residues" evidence="2">
    <location>
        <begin position="1558"/>
        <end position="1569"/>
    </location>
</feature>
<name>A0A9J7LMK2_BRAFL</name>
<feature type="region of interest" description="Disordered" evidence="2">
    <location>
        <begin position="1647"/>
        <end position="1671"/>
    </location>
</feature>
<evidence type="ECO:0000256" key="1">
    <source>
        <dbReference type="SAM" id="Coils"/>
    </source>
</evidence>
<gene>
    <name evidence="4" type="primary">LOC118422294</name>
</gene>
<dbReference type="Proteomes" id="UP000001554">
    <property type="component" value="Chromosome 9"/>
</dbReference>
<feature type="compositionally biased region" description="Basic and acidic residues" evidence="2">
    <location>
        <begin position="1655"/>
        <end position="1671"/>
    </location>
</feature>
<keyword evidence="3" id="KW-1185">Reference proteome</keyword>
<evidence type="ECO:0000313" key="4">
    <source>
        <dbReference type="RefSeq" id="XP_035685706.1"/>
    </source>
</evidence>
<feature type="region of interest" description="Disordered" evidence="2">
    <location>
        <begin position="1502"/>
        <end position="1620"/>
    </location>
</feature>
<dbReference type="GeneID" id="118422294"/>
<dbReference type="PANTHER" id="PTHR23159:SF31">
    <property type="entry name" value="CENTROSOME-ASSOCIATED PROTEIN CEP250 ISOFORM X1"/>
    <property type="match status" value="1"/>
</dbReference>
<reference evidence="4" key="2">
    <citation type="submission" date="2025-08" db="UniProtKB">
        <authorList>
            <consortium name="RefSeq"/>
        </authorList>
    </citation>
    <scope>IDENTIFICATION</scope>
    <source>
        <strain evidence="4">S238N-H82</strain>
        <tissue evidence="4">Testes</tissue>
    </source>
</reference>
<protein>
    <submittedName>
        <fullName evidence="4">Early endosome antigen 1-like</fullName>
    </submittedName>
</protein>
<feature type="region of interest" description="Disordered" evidence="2">
    <location>
        <begin position="1695"/>
        <end position="1718"/>
    </location>
</feature>